<feature type="domain" description="Outer membrane protein beta-barrel" evidence="6">
    <location>
        <begin position="523"/>
        <end position="889"/>
    </location>
</feature>
<reference evidence="7" key="1">
    <citation type="submission" date="2022-03" db="EMBL/GenBank/DDBJ databases">
        <title>De novo assembled genomes of Belliella spp. (Cyclobacteriaceae) strains.</title>
        <authorList>
            <person name="Szabo A."/>
            <person name="Korponai K."/>
            <person name="Felfoldi T."/>
        </authorList>
    </citation>
    <scope>NUCLEOTIDE SEQUENCE</scope>
    <source>
        <strain evidence="7">DSM 107340</strain>
    </source>
</reference>
<keyword evidence="3" id="KW-0998">Cell outer membrane</keyword>
<dbReference type="RefSeq" id="WP_241275511.1">
    <property type="nucleotide sequence ID" value="NZ_JAKZGS010000011.1"/>
</dbReference>
<dbReference type="Pfam" id="PF13715">
    <property type="entry name" value="CarbopepD_reg_2"/>
    <property type="match status" value="1"/>
</dbReference>
<evidence type="ECO:0000313" key="7">
    <source>
        <dbReference type="EMBL" id="MCH7399009.1"/>
    </source>
</evidence>
<keyword evidence="2" id="KW-0472">Membrane</keyword>
<name>A0ABS9URE7_9BACT</name>
<evidence type="ECO:0000256" key="2">
    <source>
        <dbReference type="ARBA" id="ARBA00023136"/>
    </source>
</evidence>
<feature type="signal peptide" evidence="4">
    <location>
        <begin position="1"/>
        <end position="20"/>
    </location>
</feature>
<evidence type="ECO:0000313" key="8">
    <source>
        <dbReference type="Proteomes" id="UP001165488"/>
    </source>
</evidence>
<dbReference type="PANTHER" id="PTHR40980">
    <property type="entry name" value="PLUG DOMAIN-CONTAINING PROTEIN"/>
    <property type="match status" value="1"/>
</dbReference>
<dbReference type="InterPro" id="IPR037066">
    <property type="entry name" value="Plug_dom_sf"/>
</dbReference>
<dbReference type="Gene3D" id="2.60.40.1120">
    <property type="entry name" value="Carboxypeptidase-like, regulatory domain"/>
    <property type="match status" value="1"/>
</dbReference>
<dbReference type="Pfam" id="PF14905">
    <property type="entry name" value="OMP_b-brl_3"/>
    <property type="match status" value="1"/>
</dbReference>
<dbReference type="Gene3D" id="2.170.130.10">
    <property type="entry name" value="TonB-dependent receptor, plug domain"/>
    <property type="match status" value="1"/>
</dbReference>
<dbReference type="InterPro" id="IPR012910">
    <property type="entry name" value="Plug_dom"/>
</dbReference>
<evidence type="ECO:0000256" key="3">
    <source>
        <dbReference type="ARBA" id="ARBA00023237"/>
    </source>
</evidence>
<keyword evidence="7" id="KW-0675">Receptor</keyword>
<dbReference type="Gene3D" id="2.40.170.20">
    <property type="entry name" value="TonB-dependent receptor, beta-barrel domain"/>
    <property type="match status" value="1"/>
</dbReference>
<sequence>MKIKLLLLSFLLIGSSDLFAAKINGKIRDTSSKELLIGANVVIKSADAAYGNTTITGLDGVYSFNNIPQGTYNLTVSYVGYATINAIVEVNSPSATATQDFDLEFDEAVLSEFVVTSGARGTDIQARQLERNSASVLNVISARQIQLSPDITVANVIQRVSGLSIERNASGDPQYAIVRGMDKRYNNTLVNGIKIPSPDNENRFVPLDIFPAVLLERLEVYKSLTANMEADAIGGTVNMVMKSAPEQLMIEGDFQIGYNALNFDRPFQTYDRSNLNKLSPKEQFGPNYRATPDDFPVENMINRDLSKAMPDVFANLTFGNRYLDNKLGVMLGGSFQNSYRPVSNYFYDPEPNFNLGNPLDMRRLIERETSSQQTRAAVHGKLDYNLNPKNKFSLYLGHYLLNEFRVRDQVRRESFVATTNISVYPITRFSNIFQSITTADLRGEHQLLPNLQANWMAIYSSALNDRPDDGVFSRAGTLITEENRIINESLYFQGTRNSRAWERNRDDDISLYVDFKYNPNIINEKTEILFGALGRNKVRDNYFNFYNYAQIFGQFRGVDWDDFGEVRFTAMANPLGSGDRSNLVYDAYENIYAGYVNASVTVNKTNFQAGVRAEQTFQGYEINSISANSNNTELKKEQDYLNIFPSASIKHSINNKTNLRATYFKGISRPGFYEIVPTIRSAGGGDSFFTERGNENLRPSIGHSADLRYEFFPSGADQILIGVFYKKIIDPIEYGFPQPESDGSVTNARTILPQNFADATNFGVEVDYTKYFSQFGIRMNYTFTNSEIMTSKVLINEDRTNSVVNQTRPLQGQSDHIANLSLLYKNQNAMLDIQLVGNYAGERIAVVSPFLGADQYMKPMTQLDFSIDKGFKNGMVLFAKVNNILNTPYQLYIKKPLTIPTDPYPYQTDPFNIANVRRDLFGQSFRLGVRYTL</sequence>
<organism evidence="7 8">
    <name type="scientific">Belliella calami</name>
    <dbReference type="NCBI Taxonomy" id="2923436"/>
    <lineage>
        <taxon>Bacteria</taxon>
        <taxon>Pseudomonadati</taxon>
        <taxon>Bacteroidota</taxon>
        <taxon>Cytophagia</taxon>
        <taxon>Cytophagales</taxon>
        <taxon>Cyclobacteriaceae</taxon>
        <taxon>Belliella</taxon>
    </lineage>
</organism>
<dbReference type="InterPro" id="IPR008969">
    <property type="entry name" value="CarboxyPept-like_regulatory"/>
</dbReference>
<keyword evidence="4" id="KW-0732">Signal</keyword>
<dbReference type="EMBL" id="JAKZGS010000011">
    <property type="protein sequence ID" value="MCH7399009.1"/>
    <property type="molecule type" value="Genomic_DNA"/>
</dbReference>
<dbReference type="PANTHER" id="PTHR40980:SF4">
    <property type="entry name" value="TONB-DEPENDENT RECEPTOR-LIKE BETA-BARREL DOMAIN-CONTAINING PROTEIN"/>
    <property type="match status" value="1"/>
</dbReference>
<dbReference type="Pfam" id="PF07715">
    <property type="entry name" value="Plug"/>
    <property type="match status" value="1"/>
</dbReference>
<keyword evidence="8" id="KW-1185">Reference proteome</keyword>
<dbReference type="InterPro" id="IPR041700">
    <property type="entry name" value="OMP_b-brl_3"/>
</dbReference>
<evidence type="ECO:0000256" key="1">
    <source>
        <dbReference type="ARBA" id="ARBA00004442"/>
    </source>
</evidence>
<proteinExistence type="predicted"/>
<feature type="domain" description="TonB-dependent receptor plug" evidence="5">
    <location>
        <begin position="131"/>
        <end position="236"/>
    </location>
</feature>
<evidence type="ECO:0000259" key="5">
    <source>
        <dbReference type="Pfam" id="PF07715"/>
    </source>
</evidence>
<dbReference type="SUPFAM" id="SSF49464">
    <property type="entry name" value="Carboxypeptidase regulatory domain-like"/>
    <property type="match status" value="1"/>
</dbReference>
<comment type="subcellular location">
    <subcellularLocation>
        <location evidence="1">Cell outer membrane</location>
    </subcellularLocation>
</comment>
<accession>A0ABS9URE7</accession>
<dbReference type="InterPro" id="IPR036942">
    <property type="entry name" value="Beta-barrel_TonB_sf"/>
</dbReference>
<dbReference type="SUPFAM" id="SSF56935">
    <property type="entry name" value="Porins"/>
    <property type="match status" value="1"/>
</dbReference>
<gene>
    <name evidence="7" type="ORF">MM236_13470</name>
</gene>
<dbReference type="Proteomes" id="UP001165488">
    <property type="component" value="Unassembled WGS sequence"/>
</dbReference>
<protein>
    <submittedName>
        <fullName evidence="7">TonB-dependent receptor</fullName>
    </submittedName>
</protein>
<evidence type="ECO:0000259" key="6">
    <source>
        <dbReference type="Pfam" id="PF14905"/>
    </source>
</evidence>
<comment type="caution">
    <text evidence="7">The sequence shown here is derived from an EMBL/GenBank/DDBJ whole genome shotgun (WGS) entry which is preliminary data.</text>
</comment>
<feature type="chain" id="PRO_5047214190" evidence="4">
    <location>
        <begin position="21"/>
        <end position="933"/>
    </location>
</feature>
<evidence type="ECO:0000256" key="4">
    <source>
        <dbReference type="SAM" id="SignalP"/>
    </source>
</evidence>